<evidence type="ECO:0000313" key="1">
    <source>
        <dbReference type="EMBL" id="VWB07863.1"/>
    </source>
</evidence>
<reference evidence="1 2" key="1">
    <citation type="submission" date="2019-09" db="EMBL/GenBank/DDBJ databases">
        <authorList>
            <person name="Depoorter E."/>
        </authorList>
    </citation>
    <scope>NUCLEOTIDE SEQUENCE [LARGE SCALE GENOMIC DNA]</scope>
    <source>
        <strain evidence="1">LMG 6863</strain>
    </source>
</reference>
<sequence>MTEEEALQIGRRVIGDAIRRVGTERDALIDEVQRMAESDPSLMVAFAKVGHLLIESWQDSKH</sequence>
<accession>A0A6P2GTF8</accession>
<protein>
    <submittedName>
        <fullName evidence="1">Uncharacterized protein</fullName>
    </submittedName>
</protein>
<name>A0A6P2GTF8_BURL3</name>
<dbReference type="RefSeq" id="WP_174936752.1">
    <property type="nucleotide sequence ID" value="NZ_CABVPY010000001.1"/>
</dbReference>
<dbReference type="Proteomes" id="UP000494170">
    <property type="component" value="Unassembled WGS sequence"/>
</dbReference>
<dbReference type="AlphaFoldDB" id="A0A6P2GTF8"/>
<organism evidence="1 2">
    <name type="scientific">Burkholderia lata (strain ATCC 17760 / DSM 23089 / LMG 22485 / NCIMB 9086 / R18194 / 383)</name>
    <dbReference type="NCBI Taxonomy" id="482957"/>
    <lineage>
        <taxon>Bacteria</taxon>
        <taxon>Pseudomonadati</taxon>
        <taxon>Pseudomonadota</taxon>
        <taxon>Betaproteobacteria</taxon>
        <taxon>Burkholderiales</taxon>
        <taxon>Burkholderiaceae</taxon>
        <taxon>Burkholderia</taxon>
        <taxon>Burkholderia cepacia complex</taxon>
    </lineage>
</organism>
<dbReference type="EMBL" id="CABVPY010000001">
    <property type="protein sequence ID" value="VWB07863.1"/>
    <property type="molecule type" value="Genomic_DNA"/>
</dbReference>
<gene>
    <name evidence="1" type="ORF">BLA6863_00189</name>
</gene>
<evidence type="ECO:0000313" key="2">
    <source>
        <dbReference type="Proteomes" id="UP000494170"/>
    </source>
</evidence>
<proteinExistence type="predicted"/>